<gene>
    <name evidence="2" type="ORF">DGQ38_15445</name>
</gene>
<evidence type="ECO:0000313" key="2">
    <source>
        <dbReference type="EMBL" id="HCV82436.1"/>
    </source>
</evidence>
<dbReference type="Proteomes" id="UP000264330">
    <property type="component" value="Unassembled WGS sequence"/>
</dbReference>
<name>A0A3D5J590_9FLAO</name>
<accession>A0A3D5J590</accession>
<sequence>MFSCNQSDKENKDYEEIVYNFTTRIPAGGNSWIKNSPEKTKALVFDTGIHNWTSTDDILQTYFATSQSGNLQIGLSVKVPEGLTDIQVLLDGNVRELKLSNATYKDIGVAEFEEVASGYHTLELKAKHKTGNYVADVQEILLGGRVASSEVTFIKESENFYFGRRGPSDHLNFTIPEDKELLYFYSEIEVPQGQDKIGSYFMADGFNYGYFGIQVNSEKERRVIFSVWSPYVTDDPSQIPEDQRIILLKKGEAVNAGEFGNEGSGGHSHLVYDWRTGSTYKFLLKGEPSVKGSSDYTAYFYAPELGEWQLIASFRRPQTSSYLKGFYSFLENFNPNTGNQERKAFYKNQWVYDTNGAWTEITEATFTVDATAKAGRRLDYGGGSEDYGFYLKNCGFFNSEVTPGTVFKRVPSYKEPSIDLNQFDEIRNN</sequence>
<dbReference type="Pfam" id="PF16871">
    <property type="entry name" value="DUF5077"/>
    <property type="match status" value="1"/>
</dbReference>
<evidence type="ECO:0000259" key="1">
    <source>
        <dbReference type="Pfam" id="PF16871"/>
    </source>
</evidence>
<protein>
    <submittedName>
        <fullName evidence="2">Nematoblast specific protein</fullName>
    </submittedName>
</protein>
<dbReference type="Pfam" id="PF11958">
    <property type="entry name" value="DUF3472"/>
    <property type="match status" value="1"/>
</dbReference>
<dbReference type="AlphaFoldDB" id="A0A3D5J590"/>
<organism evidence="2 3">
    <name type="scientific">Zunongwangia profunda</name>
    <dbReference type="NCBI Taxonomy" id="398743"/>
    <lineage>
        <taxon>Bacteria</taxon>
        <taxon>Pseudomonadati</taxon>
        <taxon>Bacteroidota</taxon>
        <taxon>Flavobacteriia</taxon>
        <taxon>Flavobacteriales</taxon>
        <taxon>Flavobacteriaceae</taxon>
        <taxon>Zunongwangia</taxon>
    </lineage>
</organism>
<evidence type="ECO:0000313" key="3">
    <source>
        <dbReference type="Proteomes" id="UP000264330"/>
    </source>
</evidence>
<comment type="caution">
    <text evidence="2">The sequence shown here is derived from an EMBL/GenBank/DDBJ whole genome shotgun (WGS) entry which is preliminary data.</text>
</comment>
<dbReference type="InterPro" id="IPR031712">
    <property type="entry name" value="DUF5077"/>
</dbReference>
<dbReference type="EMBL" id="DPMF01000355">
    <property type="protein sequence ID" value="HCV82436.1"/>
    <property type="molecule type" value="Genomic_DNA"/>
</dbReference>
<reference evidence="2 3" key="1">
    <citation type="journal article" date="2018" name="Nat. Biotechnol.">
        <title>A standardized bacterial taxonomy based on genome phylogeny substantially revises the tree of life.</title>
        <authorList>
            <person name="Parks D.H."/>
            <person name="Chuvochina M."/>
            <person name="Waite D.W."/>
            <person name="Rinke C."/>
            <person name="Skarshewski A."/>
            <person name="Chaumeil P.A."/>
            <person name="Hugenholtz P."/>
        </authorList>
    </citation>
    <scope>NUCLEOTIDE SEQUENCE [LARGE SCALE GENOMIC DNA]</scope>
    <source>
        <strain evidence="2">UBA9359</strain>
    </source>
</reference>
<dbReference type="InterPro" id="IPR021862">
    <property type="entry name" value="DUF3472"/>
</dbReference>
<proteinExistence type="predicted"/>
<feature type="domain" description="DUF5077" evidence="1">
    <location>
        <begin position="25"/>
        <end position="145"/>
    </location>
</feature>